<comment type="caution">
    <text evidence="2">The sequence shown here is derived from an EMBL/GenBank/DDBJ whole genome shotgun (WGS) entry which is preliminary data.</text>
</comment>
<organism evidence="2 3">
    <name type="scientific">Marinigracilibium pacificum</name>
    <dbReference type="NCBI Taxonomy" id="2729599"/>
    <lineage>
        <taxon>Bacteria</taxon>
        <taxon>Pseudomonadati</taxon>
        <taxon>Bacteroidota</taxon>
        <taxon>Cytophagia</taxon>
        <taxon>Cytophagales</taxon>
        <taxon>Flammeovirgaceae</taxon>
        <taxon>Marinigracilibium</taxon>
    </lineage>
</organism>
<feature type="transmembrane region" description="Helical" evidence="1">
    <location>
        <begin position="7"/>
        <end position="24"/>
    </location>
</feature>
<dbReference type="Pfam" id="PF13858">
    <property type="entry name" value="DUF4199"/>
    <property type="match status" value="1"/>
</dbReference>
<keyword evidence="1" id="KW-1133">Transmembrane helix</keyword>
<feature type="transmembrane region" description="Helical" evidence="1">
    <location>
        <begin position="132"/>
        <end position="154"/>
    </location>
</feature>
<dbReference type="InterPro" id="IPR025250">
    <property type="entry name" value="DUF4199"/>
</dbReference>
<gene>
    <name evidence="2" type="ORF">HH304_04215</name>
</gene>
<dbReference type="Proteomes" id="UP000559010">
    <property type="component" value="Unassembled WGS sequence"/>
</dbReference>
<dbReference type="RefSeq" id="WP_169678213.1">
    <property type="nucleotide sequence ID" value="NZ_JABBNU010000002.1"/>
</dbReference>
<sequence>MKKYSIEIKWALIFTVALIVWTYIEKITGLHSTHIDKHPIYTNLFAIIAFVIYTMALLDKRRTFYNGKMTYKQGFISGLIISIIVAILSPVSQFITHKLITPDYFKNAIEYSVSSGNVTLEEAESYFNLNSYIIQSFIFAIVVGAITSAIVAFFTKNVSTPSSPSTN</sequence>
<reference evidence="2 3" key="1">
    <citation type="submission" date="2020-04" db="EMBL/GenBank/DDBJ databases">
        <title>Flammeovirgaceae bacterium KN852 isolated from deep sea.</title>
        <authorList>
            <person name="Zhang D.-C."/>
        </authorList>
    </citation>
    <scope>NUCLEOTIDE SEQUENCE [LARGE SCALE GENOMIC DNA]</scope>
    <source>
        <strain evidence="2 3">KN852</strain>
    </source>
</reference>
<evidence type="ECO:0000256" key="1">
    <source>
        <dbReference type="SAM" id="Phobius"/>
    </source>
</evidence>
<accession>A0A848IT03</accession>
<protein>
    <submittedName>
        <fullName evidence="2">DUF4199 domain-containing protein</fullName>
    </submittedName>
</protein>
<keyword evidence="1" id="KW-0812">Transmembrane</keyword>
<proteinExistence type="predicted"/>
<name>A0A848IT03_9BACT</name>
<feature type="transmembrane region" description="Helical" evidence="1">
    <location>
        <begin position="74"/>
        <end position="95"/>
    </location>
</feature>
<keyword evidence="3" id="KW-1185">Reference proteome</keyword>
<feature type="transmembrane region" description="Helical" evidence="1">
    <location>
        <begin position="40"/>
        <end position="58"/>
    </location>
</feature>
<dbReference type="AlphaFoldDB" id="A0A848IT03"/>
<evidence type="ECO:0000313" key="3">
    <source>
        <dbReference type="Proteomes" id="UP000559010"/>
    </source>
</evidence>
<dbReference type="EMBL" id="JABBNU010000002">
    <property type="protein sequence ID" value="NMM47593.1"/>
    <property type="molecule type" value="Genomic_DNA"/>
</dbReference>
<evidence type="ECO:0000313" key="2">
    <source>
        <dbReference type="EMBL" id="NMM47593.1"/>
    </source>
</evidence>
<keyword evidence="1" id="KW-0472">Membrane</keyword>